<evidence type="ECO:0000313" key="9">
    <source>
        <dbReference type="Proteomes" id="UP001214201"/>
    </source>
</evidence>
<dbReference type="InterPro" id="IPR002104">
    <property type="entry name" value="Integrase_catalytic"/>
</dbReference>
<keyword evidence="3 5" id="KW-0238">DNA-binding</keyword>
<dbReference type="InterPro" id="IPR046668">
    <property type="entry name" value="DUF6538"/>
</dbReference>
<dbReference type="InterPro" id="IPR010998">
    <property type="entry name" value="Integrase_recombinase_N"/>
</dbReference>
<evidence type="ECO:0000256" key="2">
    <source>
        <dbReference type="ARBA" id="ARBA00022908"/>
    </source>
</evidence>
<feature type="domain" description="Core-binding (CB)" evidence="7">
    <location>
        <begin position="159"/>
        <end position="244"/>
    </location>
</feature>
<dbReference type="PANTHER" id="PTHR30349">
    <property type="entry name" value="PHAGE INTEGRASE-RELATED"/>
    <property type="match status" value="1"/>
</dbReference>
<dbReference type="Pfam" id="PF00589">
    <property type="entry name" value="Phage_integrase"/>
    <property type="match status" value="1"/>
</dbReference>
<dbReference type="RefSeq" id="WP_274397020.1">
    <property type="nucleotide sequence ID" value="NZ_CP082213.1"/>
</dbReference>
<feature type="domain" description="Tyr recombinase" evidence="6">
    <location>
        <begin position="273"/>
        <end position="468"/>
    </location>
</feature>
<dbReference type="CDD" id="cd01184">
    <property type="entry name" value="INT_C_like_1"/>
    <property type="match status" value="1"/>
</dbReference>
<evidence type="ECO:0000256" key="5">
    <source>
        <dbReference type="PROSITE-ProRule" id="PRU01248"/>
    </source>
</evidence>
<dbReference type="Proteomes" id="UP001214201">
    <property type="component" value="Chromosome"/>
</dbReference>
<dbReference type="Pfam" id="PF20172">
    <property type="entry name" value="DUF6538"/>
    <property type="match status" value="1"/>
</dbReference>
<proteinExistence type="inferred from homology"/>
<evidence type="ECO:0000259" key="7">
    <source>
        <dbReference type="PROSITE" id="PS51900"/>
    </source>
</evidence>
<dbReference type="InterPro" id="IPR044068">
    <property type="entry name" value="CB"/>
</dbReference>
<dbReference type="SUPFAM" id="SSF56349">
    <property type="entry name" value="DNA breaking-rejoining enzymes"/>
    <property type="match status" value="1"/>
</dbReference>
<reference evidence="8 9" key="1">
    <citation type="submission" date="2021-08" db="EMBL/GenBank/DDBJ databases">
        <title>Genome sequences of Xanthomonas cucurbitae isolates from 5 Midwestern US states.</title>
        <authorList>
            <person name="Hind S.R."/>
        </authorList>
    </citation>
    <scope>NUCLEOTIDE SEQUENCE [LARGE SCALE GENOMIC DNA]</scope>
    <source>
        <strain evidence="8 9">OH_261</strain>
    </source>
</reference>
<dbReference type="EMBL" id="CP082214">
    <property type="protein sequence ID" value="WDM72839.1"/>
    <property type="molecule type" value="Genomic_DNA"/>
</dbReference>
<protein>
    <submittedName>
        <fullName evidence="8">Tyrosine-type recombinase/integrase</fullName>
    </submittedName>
</protein>
<keyword evidence="9" id="KW-1185">Reference proteome</keyword>
<accession>A0ABY7YG76</accession>
<dbReference type="Gene3D" id="1.10.150.130">
    <property type="match status" value="1"/>
</dbReference>
<evidence type="ECO:0000256" key="4">
    <source>
        <dbReference type="ARBA" id="ARBA00023172"/>
    </source>
</evidence>
<keyword evidence="4" id="KW-0233">DNA recombination</keyword>
<evidence type="ECO:0000259" key="6">
    <source>
        <dbReference type="PROSITE" id="PS51898"/>
    </source>
</evidence>
<sequence length="508" mass="56626">MRIPQYLSRSLPSGRWSFRQRVPADLQPLLGLQAIKRTLQTTVLEEAQLRAATLASHYERLFARLRDDGLDQRSQADASALVASASAATPFRNLTLHRTMTPDGTVHERWQIDSTKGVRLFLELHNGIALEDERPVALPASPLAVTAYATKLGSTLEPMTLGKARHAWLATLKGRTLPKTYVIKKSAIQALVDYLGEKTKIHTITRSDLARWYQQMRKEGASTPTLTNKQSYMGGKGGFFDWAMVSGHYPQGDNPAKGHVSYSARERRARRKLGFKAFDREQIQAIFSPVNFPRLSPNARWAALIGLYTGARASEVGQLLVADVFNEDNIPCIRISDEGEHQKVKTEVSLRTVPIHPELLAPGFWDWVESRKAAGHKRLFPHAKADAMNGQGNWITKAFSHYLGEIGKDWPKAKRGFHSLRKTFIQELQGLGVSSELRAQIVGHELDDEHHTAYSRDFTVAEKLNGLSEHSPGLSSLQYGLNVELLRNCLSANGGVKAVSSRRVRLSC</sequence>
<dbReference type="InterPro" id="IPR011010">
    <property type="entry name" value="DNA_brk_join_enz"/>
</dbReference>
<comment type="similarity">
    <text evidence="1">Belongs to the 'phage' integrase family.</text>
</comment>
<evidence type="ECO:0000313" key="8">
    <source>
        <dbReference type="EMBL" id="WDM72839.1"/>
    </source>
</evidence>
<dbReference type="PANTHER" id="PTHR30349:SF41">
    <property type="entry name" value="INTEGRASE_RECOMBINASE PROTEIN MJ0367-RELATED"/>
    <property type="match status" value="1"/>
</dbReference>
<dbReference type="PROSITE" id="PS51900">
    <property type="entry name" value="CB"/>
    <property type="match status" value="1"/>
</dbReference>
<name>A0ABY7YG76_9XANT</name>
<gene>
    <name evidence="8" type="ORF">K6978_06815</name>
</gene>
<organism evidence="8 9">
    <name type="scientific">Xanthomonas cucurbitae</name>
    <dbReference type="NCBI Taxonomy" id="56453"/>
    <lineage>
        <taxon>Bacteria</taxon>
        <taxon>Pseudomonadati</taxon>
        <taxon>Pseudomonadota</taxon>
        <taxon>Gammaproteobacteria</taxon>
        <taxon>Lysobacterales</taxon>
        <taxon>Lysobacteraceae</taxon>
        <taxon>Xanthomonas</taxon>
    </lineage>
</organism>
<evidence type="ECO:0000256" key="1">
    <source>
        <dbReference type="ARBA" id="ARBA00008857"/>
    </source>
</evidence>
<evidence type="ECO:0000256" key="3">
    <source>
        <dbReference type="ARBA" id="ARBA00023125"/>
    </source>
</evidence>
<dbReference type="Gene3D" id="1.10.443.10">
    <property type="entry name" value="Intergrase catalytic core"/>
    <property type="match status" value="1"/>
</dbReference>
<dbReference type="InterPro" id="IPR013762">
    <property type="entry name" value="Integrase-like_cat_sf"/>
</dbReference>
<keyword evidence="2" id="KW-0229">DNA integration</keyword>
<dbReference type="InterPro" id="IPR050090">
    <property type="entry name" value="Tyrosine_recombinase_XerCD"/>
</dbReference>
<dbReference type="PROSITE" id="PS51898">
    <property type="entry name" value="TYR_RECOMBINASE"/>
    <property type="match status" value="1"/>
</dbReference>